<dbReference type="Pfam" id="PF07687">
    <property type="entry name" value="M20_dimer"/>
    <property type="match status" value="1"/>
</dbReference>
<dbReference type="InterPro" id="IPR002933">
    <property type="entry name" value="Peptidase_M20"/>
</dbReference>
<dbReference type="Gene3D" id="3.40.630.10">
    <property type="entry name" value="Zn peptidases"/>
    <property type="match status" value="1"/>
</dbReference>
<proteinExistence type="inferred from homology"/>
<dbReference type="PIRSF" id="PIRSF005962">
    <property type="entry name" value="Pept_M20D_amidohydro"/>
    <property type="match status" value="1"/>
</dbReference>
<dbReference type="InterPro" id="IPR011650">
    <property type="entry name" value="Peptidase_M20_dimer"/>
</dbReference>
<dbReference type="AlphaFoldDB" id="A0A6V7RBM2"/>
<dbReference type="GO" id="GO:0046872">
    <property type="term" value="F:metal ion binding"/>
    <property type="evidence" value="ECO:0007669"/>
    <property type="project" value="UniProtKB-KW"/>
</dbReference>
<keyword evidence="3" id="KW-0464">Manganese</keyword>
<keyword evidence="2 5" id="KW-0378">Hydrolase</keyword>
<name>A0A6V7RBM2_9STAP</name>
<feature type="binding site" evidence="3">
    <location>
        <position position="110"/>
    </location>
    <ligand>
        <name>Mn(2+)</name>
        <dbReference type="ChEBI" id="CHEBI:29035"/>
        <label>2</label>
    </ligand>
</feature>
<keyword evidence="6" id="KW-1185">Reference proteome</keyword>
<dbReference type="NCBIfam" id="TIGR01891">
    <property type="entry name" value="amidohydrolases"/>
    <property type="match status" value="1"/>
</dbReference>
<comment type="similarity">
    <text evidence="1">Belongs to the peptidase M20 family.</text>
</comment>
<evidence type="ECO:0000313" key="5">
    <source>
        <dbReference type="EMBL" id="CAD2074162.1"/>
    </source>
</evidence>
<dbReference type="FunFam" id="3.30.70.360:FF:000001">
    <property type="entry name" value="N-acetyldiaminopimelate deacetylase"/>
    <property type="match status" value="1"/>
</dbReference>
<evidence type="ECO:0000313" key="6">
    <source>
        <dbReference type="Proteomes" id="UP000589351"/>
    </source>
</evidence>
<reference evidence="5 6" key="1">
    <citation type="submission" date="2020-07" db="EMBL/GenBank/DDBJ databases">
        <authorList>
            <person name="Criscuolo A."/>
        </authorList>
    </citation>
    <scope>NUCLEOTIDE SEQUENCE [LARGE SCALE GENOMIC DNA]</scope>
    <source>
        <strain evidence="5">CIP111649</strain>
    </source>
</reference>
<dbReference type="InterPro" id="IPR017439">
    <property type="entry name" value="Amidohydrolase"/>
</dbReference>
<organism evidence="5 6">
    <name type="scientific">Jeotgalicoccus meleagridis</name>
    <dbReference type="NCBI Taxonomy" id="2759181"/>
    <lineage>
        <taxon>Bacteria</taxon>
        <taxon>Bacillati</taxon>
        <taxon>Bacillota</taxon>
        <taxon>Bacilli</taxon>
        <taxon>Bacillales</taxon>
        <taxon>Staphylococcaceae</taxon>
        <taxon>Jeotgalicoccus</taxon>
    </lineage>
</organism>
<sequence length="399" mass="44084">MSSNLQEEIKNFVKDIEEKLVSFRRSMHQNPELSSEEYNTSEKIFKFLEKEGLKPQFIEDRGIGVTALIEGKTNNQTVAYRADIDALPIDEQTGLEFKSTESGKMHACGHDIHTTTLLGTALTLNKFKENLNGNVRLIFQSGEEIFYGARKVIESGILNEPKVNKILMFHTWPDLPAGTIGLKKNEMMASSTSFNFKIKGKGAHAAHPQKGNDPVVIGANLVSNLQSIISRRVGAQESAVVTIGKLEAGKVSNVIPDAAYGEGTIRTLNSDLDQFIQERITDLFEYGAKSFGAVGEVNFEQATYPVVNDPDIIDTIEKSAENSIGLENIHWLKQASMGSEDFSLYLQDIPGALVRLGTNNDDERSKRALHSNDIHFDEKAIPTGVKVMSNVIVDLLNDK</sequence>
<comment type="cofactor">
    <cofactor evidence="3">
        <name>Mn(2+)</name>
        <dbReference type="ChEBI" id="CHEBI:29035"/>
    </cofactor>
    <text evidence="3">The Mn(2+) ion enhances activity.</text>
</comment>
<dbReference type="PANTHER" id="PTHR11014:SF63">
    <property type="entry name" value="METALLOPEPTIDASE, PUTATIVE (AFU_ORTHOLOGUE AFUA_6G09600)-RELATED"/>
    <property type="match status" value="1"/>
</dbReference>
<evidence type="ECO:0000256" key="1">
    <source>
        <dbReference type="ARBA" id="ARBA00006153"/>
    </source>
</evidence>
<comment type="caution">
    <text evidence="5">The sequence shown here is derived from an EMBL/GenBank/DDBJ whole genome shotgun (WGS) entry which is preliminary data.</text>
</comment>
<dbReference type="PANTHER" id="PTHR11014">
    <property type="entry name" value="PEPTIDASE M20 FAMILY MEMBER"/>
    <property type="match status" value="1"/>
</dbReference>
<dbReference type="EMBL" id="CAJEWD010000004">
    <property type="protein sequence ID" value="CAD2074162.1"/>
    <property type="molecule type" value="Genomic_DNA"/>
</dbReference>
<dbReference type="SUPFAM" id="SSF55031">
    <property type="entry name" value="Bacterial exopeptidase dimerisation domain"/>
    <property type="match status" value="1"/>
</dbReference>
<dbReference type="Gene3D" id="3.30.70.360">
    <property type="match status" value="1"/>
</dbReference>
<feature type="domain" description="Peptidase M20 dimerisation" evidence="4">
    <location>
        <begin position="191"/>
        <end position="286"/>
    </location>
</feature>
<accession>A0A6V7RBM2</accession>
<dbReference type="Proteomes" id="UP000589351">
    <property type="component" value="Unassembled WGS sequence"/>
</dbReference>
<evidence type="ECO:0000256" key="3">
    <source>
        <dbReference type="PIRSR" id="PIRSR005962-1"/>
    </source>
</evidence>
<feature type="binding site" evidence="3">
    <location>
        <position position="144"/>
    </location>
    <ligand>
        <name>Mn(2+)</name>
        <dbReference type="ChEBI" id="CHEBI:29035"/>
        <label>2</label>
    </ligand>
</feature>
<gene>
    <name evidence="5" type="primary">yxeP_3</name>
    <name evidence="5" type="ORF">JEODO184_00640</name>
</gene>
<dbReference type="RefSeq" id="WP_185125177.1">
    <property type="nucleotide sequence ID" value="NZ_CAJEWD010000004.1"/>
</dbReference>
<feature type="binding site" evidence="3">
    <location>
        <position position="170"/>
    </location>
    <ligand>
        <name>Mn(2+)</name>
        <dbReference type="ChEBI" id="CHEBI:29035"/>
        <label>2</label>
    </ligand>
</feature>
<dbReference type="GO" id="GO:0050118">
    <property type="term" value="F:N-acetyldiaminopimelate deacetylase activity"/>
    <property type="evidence" value="ECO:0007669"/>
    <property type="project" value="UniProtKB-ARBA"/>
</dbReference>
<feature type="binding site" evidence="3">
    <location>
        <position position="108"/>
    </location>
    <ligand>
        <name>Mn(2+)</name>
        <dbReference type="ChEBI" id="CHEBI:29035"/>
        <label>2</label>
    </ligand>
</feature>
<dbReference type="Pfam" id="PF01546">
    <property type="entry name" value="Peptidase_M20"/>
    <property type="match status" value="1"/>
</dbReference>
<keyword evidence="3" id="KW-0479">Metal-binding</keyword>
<evidence type="ECO:0000259" key="4">
    <source>
        <dbReference type="Pfam" id="PF07687"/>
    </source>
</evidence>
<feature type="binding site" evidence="3">
    <location>
        <position position="370"/>
    </location>
    <ligand>
        <name>Mn(2+)</name>
        <dbReference type="ChEBI" id="CHEBI:29035"/>
        <label>2</label>
    </ligand>
</feature>
<dbReference type="InterPro" id="IPR036264">
    <property type="entry name" value="Bact_exopeptidase_dim_dom"/>
</dbReference>
<evidence type="ECO:0000256" key="2">
    <source>
        <dbReference type="ARBA" id="ARBA00022801"/>
    </source>
</evidence>
<dbReference type="GO" id="GO:0019877">
    <property type="term" value="P:diaminopimelate biosynthetic process"/>
    <property type="evidence" value="ECO:0007669"/>
    <property type="project" value="UniProtKB-ARBA"/>
</dbReference>
<dbReference type="CDD" id="cd03886">
    <property type="entry name" value="M20_Acy1"/>
    <property type="match status" value="1"/>
</dbReference>
<dbReference type="SUPFAM" id="SSF53187">
    <property type="entry name" value="Zn-dependent exopeptidases"/>
    <property type="match status" value="1"/>
</dbReference>
<protein>
    <submittedName>
        <fullName evidence="5">Putative hydrolase YxeP</fullName>
    </submittedName>
</protein>